<feature type="transmembrane region" description="Helical" evidence="1">
    <location>
        <begin position="459"/>
        <end position="481"/>
    </location>
</feature>
<dbReference type="Proteomes" id="UP000647235">
    <property type="component" value="Unassembled WGS sequence"/>
</dbReference>
<comment type="caution">
    <text evidence="2">The sequence shown here is derived from an EMBL/GenBank/DDBJ whole genome shotgun (WGS) entry which is preliminary data.</text>
</comment>
<feature type="transmembrane region" description="Helical" evidence="1">
    <location>
        <begin position="119"/>
        <end position="140"/>
    </location>
</feature>
<keyword evidence="1" id="KW-0812">Transmembrane</keyword>
<keyword evidence="1" id="KW-1133">Transmembrane helix</keyword>
<feature type="transmembrane region" description="Helical" evidence="1">
    <location>
        <begin position="264"/>
        <end position="286"/>
    </location>
</feature>
<protein>
    <submittedName>
        <fullName evidence="2">DUF1538 domain-containing protein</fullName>
    </submittedName>
</protein>
<organism evidence="2 3">
    <name type="scientific">Dorea hominis</name>
    <dbReference type="NCBI Taxonomy" id="2763040"/>
    <lineage>
        <taxon>Bacteria</taxon>
        <taxon>Bacillati</taxon>
        <taxon>Bacillota</taxon>
        <taxon>Clostridia</taxon>
        <taxon>Lachnospirales</taxon>
        <taxon>Lachnospiraceae</taxon>
        <taxon>Dorea</taxon>
    </lineage>
</organism>
<feature type="transmembrane region" description="Helical" evidence="1">
    <location>
        <begin position="16"/>
        <end position="34"/>
    </location>
</feature>
<dbReference type="RefSeq" id="WP_186855693.1">
    <property type="nucleotide sequence ID" value="NZ_JACOOY010000006.1"/>
</dbReference>
<evidence type="ECO:0000313" key="2">
    <source>
        <dbReference type="EMBL" id="MBC5664909.1"/>
    </source>
</evidence>
<gene>
    <name evidence="2" type="ORF">H8S07_06410</name>
</gene>
<feature type="transmembrane region" description="Helical" evidence="1">
    <location>
        <begin position="40"/>
        <end position="62"/>
    </location>
</feature>
<evidence type="ECO:0000313" key="3">
    <source>
        <dbReference type="Proteomes" id="UP000647235"/>
    </source>
</evidence>
<feature type="transmembrane region" description="Helical" evidence="1">
    <location>
        <begin position="147"/>
        <end position="171"/>
    </location>
</feature>
<dbReference type="InterPro" id="IPR011435">
    <property type="entry name" value="UmpAB"/>
</dbReference>
<feature type="transmembrane region" description="Helical" evidence="1">
    <location>
        <begin position="208"/>
        <end position="228"/>
    </location>
</feature>
<sequence length="510" mass="54471">MKLYQSKLLEKLKESLEAVLPIIGIVLLLSFTIAPIPAGILMAFLVGAILLVVGMMFFTLGAEIAMTPMGERIGTRIAGSRRLPFIVLLCFTLGFIITVSEPDLQVLAEQVPSIPNNVLIFAVAAGVGIFLVVAVLRMLFGIALYRLLFLFYPVIFILAFFVPADSLAVAFDSGGVTTGPMTVPFIMALGVGFSAVRSDKYAETDSFGLVALCSIGPVLAVLLLGILYRPESGVYAGIHIPDVKDSIELGRLFTAELPLYIREMLLSLLPIVVFFLVFQVLALHLMKRTLVKIAIGILYTYIGLVLFLTGANVGFLPTGNYLGQVLAGLPNPFVLVPIGMVIGYFIVKAEPAVYVLMEQVEELTSGAIPGKAMGLSLSCGVAVSLGLAMIRVLTGISIFWFLIPGYAVSLLLAFRVPKIFTAIAFDSGGVASGPMTATFLLPLAQGACEAIGGNVVTDAFGVVAMVAMTPLITIQILGAVYQHQEKKRQTEEAVPVLPLEAYGDMDIIEL</sequence>
<evidence type="ECO:0000256" key="1">
    <source>
        <dbReference type="SAM" id="Phobius"/>
    </source>
</evidence>
<accession>A0ABR7EW26</accession>
<feature type="transmembrane region" description="Helical" evidence="1">
    <location>
        <begin position="83"/>
        <end position="99"/>
    </location>
</feature>
<keyword evidence="1" id="KW-0472">Membrane</keyword>
<feature type="transmembrane region" description="Helical" evidence="1">
    <location>
        <begin position="177"/>
        <end position="196"/>
    </location>
</feature>
<feature type="transmembrane region" description="Helical" evidence="1">
    <location>
        <begin position="293"/>
        <end position="315"/>
    </location>
</feature>
<keyword evidence="3" id="KW-1185">Reference proteome</keyword>
<proteinExistence type="predicted"/>
<dbReference type="Pfam" id="PF07556">
    <property type="entry name" value="DUF1538"/>
    <property type="match status" value="2"/>
</dbReference>
<reference evidence="2 3" key="1">
    <citation type="submission" date="2020-08" db="EMBL/GenBank/DDBJ databases">
        <title>Genome public.</title>
        <authorList>
            <person name="Liu C."/>
            <person name="Sun Q."/>
        </authorList>
    </citation>
    <scope>NUCLEOTIDE SEQUENCE [LARGE SCALE GENOMIC DNA]</scope>
    <source>
        <strain evidence="2 3">NSJ-36</strain>
    </source>
</reference>
<feature type="transmembrane region" description="Helical" evidence="1">
    <location>
        <begin position="321"/>
        <end position="347"/>
    </location>
</feature>
<name>A0ABR7EW26_9FIRM</name>
<dbReference type="EMBL" id="JACOOY010000006">
    <property type="protein sequence ID" value="MBC5664909.1"/>
    <property type="molecule type" value="Genomic_DNA"/>
</dbReference>